<protein>
    <recommendedName>
        <fullName evidence="3">Secreted protein</fullName>
    </recommendedName>
</protein>
<dbReference type="Proteomes" id="UP001302716">
    <property type="component" value="Chromosome"/>
</dbReference>
<dbReference type="AlphaFoldDB" id="A0AAU0BE64"/>
<proteinExistence type="predicted"/>
<organism evidence="1 2">
    <name type="scientific">Xanthomonas hydrangeae</name>
    <dbReference type="NCBI Taxonomy" id="2775159"/>
    <lineage>
        <taxon>Bacteria</taxon>
        <taxon>Pseudomonadati</taxon>
        <taxon>Pseudomonadota</taxon>
        <taxon>Gammaproteobacteria</taxon>
        <taxon>Lysobacterales</taxon>
        <taxon>Lysobacteraceae</taxon>
        <taxon>Xanthomonas</taxon>
    </lineage>
</organism>
<dbReference type="EMBL" id="CP103836">
    <property type="protein sequence ID" value="WOB51308.1"/>
    <property type="molecule type" value="Genomic_DNA"/>
</dbReference>
<evidence type="ECO:0000313" key="2">
    <source>
        <dbReference type="Proteomes" id="UP001302716"/>
    </source>
</evidence>
<sequence length="148" mass="16025">MDRITTARCVALALTVLCIFAYVQGVSAQSMRSATGKATSKYIPPTQQPYNSMARDTTPFNCDQYRAHPHPGMVRYCQGIENMTLRNEARSQGRPAPSDSIIALPGLGTAEAKQLGYACVGGQAMRRLRNGWERVSAAAGGWQRCQGG</sequence>
<name>A0AAU0BE64_9XANT</name>
<dbReference type="RefSeq" id="WP_316697457.1">
    <property type="nucleotide sequence ID" value="NZ_CP103836.1"/>
</dbReference>
<evidence type="ECO:0008006" key="3">
    <source>
        <dbReference type="Google" id="ProtNLM"/>
    </source>
</evidence>
<gene>
    <name evidence="1" type="ORF">NYR97_08050</name>
</gene>
<accession>A0AAU0BE64</accession>
<evidence type="ECO:0000313" key="1">
    <source>
        <dbReference type="EMBL" id="WOB51308.1"/>
    </source>
</evidence>
<keyword evidence="2" id="KW-1185">Reference proteome</keyword>
<reference evidence="1 2" key="1">
    <citation type="submission" date="2022-08" db="EMBL/GenBank/DDBJ databases">
        <title>Whole genome sequencing-based tracing of a 2022 introduction and outbreak of Xanthomonas hortorum pv. pelargonii.</title>
        <authorList>
            <person name="Iruegas-Bocardo F."/>
            <person name="Weisberg A.K."/>
            <person name="Riutta E.R."/>
            <person name="Kilday K."/>
            <person name="Bonkowski J.C."/>
            <person name="Creswell T."/>
            <person name="Daughtrey M.L."/>
            <person name="Rane K."/>
            <person name="Grunwald N.J."/>
            <person name="Chang J.H."/>
            <person name="Putnam M.L."/>
        </authorList>
    </citation>
    <scope>NUCLEOTIDE SEQUENCE [LARGE SCALE GENOMIC DNA]</scope>
    <source>
        <strain evidence="1 2">22-323</strain>
    </source>
</reference>